<reference evidence="3" key="1">
    <citation type="submission" date="2016-07" db="EMBL/GenBank/DDBJ databases">
        <authorList>
            <person name="Florea S."/>
            <person name="Webb J.S."/>
            <person name="Jaromczyk J."/>
            <person name="Schardl C.L."/>
        </authorList>
    </citation>
    <scope>NUCLEOTIDE SEQUENCE [LARGE SCALE GENOMIC DNA]</scope>
    <source>
        <strain evidence="3">KCTC 42131</strain>
    </source>
</reference>
<dbReference type="EMBL" id="MASR01000001">
    <property type="protein sequence ID" value="OFE13965.1"/>
    <property type="molecule type" value="Genomic_DNA"/>
</dbReference>
<dbReference type="OrthoDB" id="556502at2"/>
<dbReference type="PANTHER" id="PTHR37946">
    <property type="entry name" value="SLL1969 PROTEIN"/>
    <property type="match status" value="1"/>
</dbReference>
<gene>
    <name evidence="2" type="ORF">PHACT_05895</name>
</gene>
<keyword evidence="3" id="KW-1185">Reference proteome</keyword>
<comment type="caution">
    <text evidence="2">The sequence shown here is derived from an EMBL/GenBank/DDBJ whole genome shotgun (WGS) entry which is preliminary data.</text>
</comment>
<dbReference type="AlphaFoldDB" id="A0A1E8CNV0"/>
<sequence>MALPVAASAEGPECVVLLHGLSRTDYSMKKLERELAESGYSVANTDYDSRHHSIEELADVAVESGIAQCEQHLVRKIHFTTHSLGGILVRHYLARKPIAKLGRVVMLAPPNQGSEVIDVFGNMPGFQMFSGEPALQLGTGSDSVPLTLPPAHEYELGIIAGTRSISPLFSLALPDRDDGKVSVESTKIDGMNDFIEVPYTHTFIMQRQEVIDQTLYFLRNGHFIHHNSDDSDSTLQPTL</sequence>
<evidence type="ECO:0000313" key="3">
    <source>
        <dbReference type="Proteomes" id="UP000175669"/>
    </source>
</evidence>
<proteinExistence type="predicted"/>
<dbReference type="SUPFAM" id="SSF53474">
    <property type="entry name" value="alpha/beta-Hydrolases"/>
    <property type="match status" value="1"/>
</dbReference>
<dbReference type="InterPro" id="IPR029058">
    <property type="entry name" value="AB_hydrolase_fold"/>
</dbReference>
<dbReference type="InterPro" id="IPR000073">
    <property type="entry name" value="AB_hydrolase_1"/>
</dbReference>
<dbReference type="Proteomes" id="UP000175669">
    <property type="component" value="Unassembled WGS sequence"/>
</dbReference>
<organism evidence="2 3">
    <name type="scientific">Pseudohongiella acticola</name>
    <dbReference type="NCBI Taxonomy" id="1524254"/>
    <lineage>
        <taxon>Bacteria</taxon>
        <taxon>Pseudomonadati</taxon>
        <taxon>Pseudomonadota</taxon>
        <taxon>Gammaproteobacteria</taxon>
        <taxon>Pseudomonadales</taxon>
        <taxon>Pseudohongiellaceae</taxon>
        <taxon>Pseudohongiella</taxon>
    </lineage>
</organism>
<evidence type="ECO:0000313" key="2">
    <source>
        <dbReference type="EMBL" id="OFE13965.1"/>
    </source>
</evidence>
<name>A0A1E8CNV0_9GAMM</name>
<dbReference type="PANTHER" id="PTHR37946:SF1">
    <property type="entry name" value="SLL1969 PROTEIN"/>
    <property type="match status" value="1"/>
</dbReference>
<evidence type="ECO:0000259" key="1">
    <source>
        <dbReference type="Pfam" id="PF12697"/>
    </source>
</evidence>
<dbReference type="Gene3D" id="3.40.50.1820">
    <property type="entry name" value="alpha/beta hydrolase"/>
    <property type="match status" value="1"/>
</dbReference>
<protein>
    <recommendedName>
        <fullName evidence="1">AB hydrolase-1 domain-containing protein</fullName>
    </recommendedName>
</protein>
<accession>A0A1E8CNV0</accession>
<dbReference type="STRING" id="1524254.PHACT_05895"/>
<dbReference type="Pfam" id="PF12697">
    <property type="entry name" value="Abhydrolase_6"/>
    <property type="match status" value="1"/>
</dbReference>
<feature type="domain" description="AB hydrolase-1" evidence="1">
    <location>
        <begin position="15"/>
        <end position="130"/>
    </location>
</feature>